<keyword evidence="3" id="KW-1185">Reference proteome</keyword>
<gene>
    <name evidence="2" type="primary">g4469</name>
    <name evidence="2" type="ORF">EsDP_00004469</name>
</gene>
<proteinExistence type="predicted"/>
<dbReference type="InterPro" id="IPR036514">
    <property type="entry name" value="SGNH_hydro_sf"/>
</dbReference>
<evidence type="ECO:0000256" key="1">
    <source>
        <dbReference type="SAM" id="MobiDB-lite"/>
    </source>
</evidence>
<evidence type="ECO:0000313" key="2">
    <source>
        <dbReference type="EMBL" id="GAB0136157.1"/>
    </source>
</evidence>
<evidence type="ECO:0008006" key="4">
    <source>
        <dbReference type="Google" id="ProtNLM"/>
    </source>
</evidence>
<dbReference type="PANTHER" id="PTHR30383">
    <property type="entry name" value="THIOESTERASE 1/PROTEASE 1/LYSOPHOSPHOLIPASE L1"/>
    <property type="match status" value="1"/>
</dbReference>
<comment type="caution">
    <text evidence="2">The sequence shown here is derived from an EMBL/GenBank/DDBJ whole genome shotgun (WGS) entry which is preliminary data.</text>
</comment>
<feature type="region of interest" description="Disordered" evidence="1">
    <location>
        <begin position="208"/>
        <end position="234"/>
    </location>
</feature>
<dbReference type="EMBL" id="BAAFGZ010000173">
    <property type="protein sequence ID" value="GAB0136157.1"/>
    <property type="molecule type" value="Genomic_DNA"/>
</dbReference>
<dbReference type="Gene3D" id="3.40.50.1110">
    <property type="entry name" value="SGNH hydrolase"/>
    <property type="match status" value="1"/>
</dbReference>
<evidence type="ECO:0000313" key="3">
    <source>
        <dbReference type="Proteomes" id="UP001562357"/>
    </source>
</evidence>
<reference evidence="3" key="1">
    <citation type="submission" date="2024-06" db="EMBL/GenBank/DDBJ databases">
        <title>Draft Genome Sequences of Epichloe bromicola Strains Isolated from Elymus ciliaris.</title>
        <authorList>
            <consortium name="Epichloe bromicola genome sequencing consortium"/>
            <person name="Miura A."/>
            <person name="Imano S."/>
            <person name="Ashida A."/>
            <person name="Sato I."/>
            <person name="Chiba S."/>
            <person name="Tanaka A."/>
            <person name="Camagna M."/>
            <person name="Takemoto D."/>
        </authorList>
    </citation>
    <scope>NUCLEOTIDE SEQUENCE [LARGE SCALE GENOMIC DNA]</scope>
    <source>
        <strain evidence="3">DP</strain>
    </source>
</reference>
<dbReference type="SUPFAM" id="SSF52266">
    <property type="entry name" value="SGNH hydrolase"/>
    <property type="match status" value="1"/>
</dbReference>
<organism evidence="2 3">
    <name type="scientific">Epichloe bromicola</name>
    <dbReference type="NCBI Taxonomy" id="79588"/>
    <lineage>
        <taxon>Eukaryota</taxon>
        <taxon>Fungi</taxon>
        <taxon>Dikarya</taxon>
        <taxon>Ascomycota</taxon>
        <taxon>Pezizomycotina</taxon>
        <taxon>Sordariomycetes</taxon>
        <taxon>Hypocreomycetidae</taxon>
        <taxon>Hypocreales</taxon>
        <taxon>Clavicipitaceae</taxon>
        <taxon>Epichloe</taxon>
    </lineage>
</organism>
<sequence length="250" mass="28002">MADETLNILCFGDSLTSGYHHYGTSSHPYSIAFKAKLQAALPHMTINVYHNGKPGDVGSWPAFNESDLAYRLPTEDMYDAFQTNWDVPLCKGNKVLALTIPESEAGLRWVVDDRAEVNRLILNHKERNLCVPAAPPPRSESSDADSFDGLHSYAFDLHAKIPYHSLSEEDRAEYWDDGIHLTAKGYDWMGEHIAEGFLVALSSAEQARATAPSQSRQPRRTDDNAVFEEESGNPRKLSEGYVVVRKKDLY</sequence>
<dbReference type="Proteomes" id="UP001562357">
    <property type="component" value="Unassembled WGS sequence"/>
</dbReference>
<accession>A0ABQ0CRT9</accession>
<protein>
    <recommendedName>
        <fullName evidence="4">SGNH hydrolase-type esterase domain-containing protein</fullName>
    </recommendedName>
</protein>
<dbReference type="CDD" id="cd00229">
    <property type="entry name" value="SGNH_hydrolase"/>
    <property type="match status" value="1"/>
</dbReference>
<dbReference type="InterPro" id="IPR051532">
    <property type="entry name" value="Ester_Hydrolysis_Enzymes"/>
</dbReference>
<name>A0ABQ0CRT9_9HYPO</name>
<dbReference type="PANTHER" id="PTHR30383:SF19">
    <property type="entry name" value="FIBRONECTIN TYPE-III DOMAIN-CONTAINING PROTEIN"/>
    <property type="match status" value="1"/>
</dbReference>